<dbReference type="EMBL" id="FO082046">
    <property type="protein sequence ID" value="CCE86482.1"/>
    <property type="molecule type" value="Genomic_DNA"/>
</dbReference>
<name>G8Y0X9_PICSO</name>
<gene>
    <name evidence="1" type="primary">Piso0_004975</name>
    <name evidence="1" type="ORF">GNLVRS01_PISO0N05161g</name>
</gene>
<dbReference type="InParanoid" id="G8Y0X9"/>
<evidence type="ECO:0000313" key="2">
    <source>
        <dbReference type="Proteomes" id="UP000005222"/>
    </source>
</evidence>
<protein>
    <submittedName>
        <fullName evidence="1">Piso0_004975 protein</fullName>
    </submittedName>
</protein>
<proteinExistence type="predicted"/>
<accession>G8Y0X9</accession>
<keyword evidence="2" id="KW-1185">Reference proteome</keyword>
<dbReference type="Proteomes" id="UP000005222">
    <property type="component" value="Chromosome N"/>
</dbReference>
<dbReference type="AlphaFoldDB" id="G8Y0X9"/>
<organism evidence="1 2">
    <name type="scientific">Pichia sorbitophila (strain ATCC MYA-4447 / BCRC 22081 / CBS 7064 / NBRC 10061 / NRRL Y-12695)</name>
    <name type="common">Hybrid yeast</name>
    <dbReference type="NCBI Taxonomy" id="559304"/>
    <lineage>
        <taxon>Eukaryota</taxon>
        <taxon>Fungi</taxon>
        <taxon>Dikarya</taxon>
        <taxon>Ascomycota</taxon>
        <taxon>Saccharomycotina</taxon>
        <taxon>Pichiomycetes</taxon>
        <taxon>Debaryomycetaceae</taxon>
        <taxon>Millerozyma</taxon>
    </lineage>
</organism>
<reference evidence="1 2" key="1">
    <citation type="journal article" date="2012" name="G3 (Bethesda)">
        <title>Pichia sorbitophila, an interspecies yeast hybrid reveals early steps of genome resolution following polyploidization.</title>
        <authorList>
            <person name="Leh Louis V."/>
            <person name="Despons L."/>
            <person name="Friedrich A."/>
            <person name="Martin T."/>
            <person name="Durrens P."/>
            <person name="Casaregola S."/>
            <person name="Neuveglise C."/>
            <person name="Fairhead C."/>
            <person name="Marck C."/>
            <person name="Cruz J.A."/>
            <person name="Straub M.L."/>
            <person name="Kugler V."/>
            <person name="Sacerdot C."/>
            <person name="Uzunov Z."/>
            <person name="Thierry A."/>
            <person name="Weiss S."/>
            <person name="Bleykasten C."/>
            <person name="De Montigny J."/>
            <person name="Jacques N."/>
            <person name="Jung P."/>
            <person name="Lemaire M."/>
            <person name="Mallet S."/>
            <person name="Morel G."/>
            <person name="Richard G.F."/>
            <person name="Sarkar A."/>
            <person name="Savel G."/>
            <person name="Schacherer J."/>
            <person name="Seret M.L."/>
            <person name="Talla E."/>
            <person name="Samson G."/>
            <person name="Jubin C."/>
            <person name="Poulain J."/>
            <person name="Vacherie B."/>
            <person name="Barbe V."/>
            <person name="Pelletier E."/>
            <person name="Sherman D.J."/>
            <person name="Westhof E."/>
            <person name="Weissenbach J."/>
            <person name="Baret P.V."/>
            <person name="Wincker P."/>
            <person name="Gaillardin C."/>
            <person name="Dujon B."/>
            <person name="Souciet J.L."/>
        </authorList>
    </citation>
    <scope>NUCLEOTIDE SEQUENCE [LARGE SCALE GENOMIC DNA]</scope>
    <source>
        <strain evidence="2">ATCC MYA-4447 / BCRC 22081 / CBS 7064 / NBRC 10061 / NRRL Y-12695</strain>
    </source>
</reference>
<sequence>MLSALRAQVLRKSNKAPPPWFSSRTPGFVCNDSGACATETSDMSVEWCCYHGCCTSVLVFYVVVNNNIAANRSMAGVALRKRMRLSVEIRSSVVSTVEIYQQPGPPFRVGLAAMACSTGVPHVTHRAIFVVLCNLLFLHIRH</sequence>
<dbReference type="HOGENOM" id="CLU_1816506_0_0_1"/>
<evidence type="ECO:0000313" key="1">
    <source>
        <dbReference type="EMBL" id="CCE86482.1"/>
    </source>
</evidence>